<name>A0A0E4GAB6_9FIRM</name>
<proteinExistence type="predicted"/>
<keyword evidence="1" id="KW-0472">Membrane</keyword>
<dbReference type="PANTHER" id="PTHR30336">
    <property type="entry name" value="INNER MEMBRANE PROTEIN, PROBABLE PERMEASE"/>
    <property type="match status" value="1"/>
</dbReference>
<protein>
    <submittedName>
        <fullName evidence="3">Rossmann-like alpha/beta/alpha sandwich fold</fullName>
    </submittedName>
</protein>
<feature type="domain" description="DUF218" evidence="2">
    <location>
        <begin position="49"/>
        <end position="166"/>
    </location>
</feature>
<dbReference type="EMBL" id="CGIH01000021">
    <property type="protein sequence ID" value="CFX42901.1"/>
    <property type="molecule type" value="Genomic_DNA"/>
</dbReference>
<dbReference type="InterPro" id="IPR003848">
    <property type="entry name" value="DUF218"/>
</dbReference>
<dbReference type="OrthoDB" id="9782395at2"/>
<keyword evidence="1" id="KW-0812">Transmembrane</keyword>
<reference evidence="3 4" key="1">
    <citation type="submission" date="2015-03" db="EMBL/GenBank/DDBJ databases">
        <authorList>
            <person name="Murphy D."/>
        </authorList>
    </citation>
    <scope>NUCLEOTIDE SEQUENCE [LARGE SCALE GENOMIC DNA]</scope>
    <source>
        <strain evidence="3 4">OL-4</strain>
    </source>
</reference>
<dbReference type="Pfam" id="PF02698">
    <property type="entry name" value="DUF218"/>
    <property type="match status" value="1"/>
</dbReference>
<feature type="transmembrane region" description="Helical" evidence="1">
    <location>
        <begin position="12"/>
        <end position="31"/>
    </location>
</feature>
<accession>A0A0E4GAB6</accession>
<gene>
    <name evidence="3" type="ORF">1187</name>
</gene>
<keyword evidence="1" id="KW-1133">Transmembrane helix</keyword>
<dbReference type="InterPro" id="IPR051599">
    <property type="entry name" value="Cell_Envelope_Assoc"/>
</dbReference>
<dbReference type="PANTHER" id="PTHR30336:SF6">
    <property type="entry name" value="INTEGRAL MEMBRANE PROTEIN"/>
    <property type="match status" value="1"/>
</dbReference>
<dbReference type="CDD" id="cd06259">
    <property type="entry name" value="YdcF-like"/>
    <property type="match status" value="1"/>
</dbReference>
<keyword evidence="4" id="KW-1185">Reference proteome</keyword>
<dbReference type="GO" id="GO:0005886">
    <property type="term" value="C:plasma membrane"/>
    <property type="evidence" value="ECO:0007669"/>
    <property type="project" value="TreeGrafter"/>
</dbReference>
<dbReference type="Gene3D" id="3.40.50.620">
    <property type="entry name" value="HUPs"/>
    <property type="match status" value="1"/>
</dbReference>
<dbReference type="Proteomes" id="UP000045545">
    <property type="component" value="Unassembled WGS sequence"/>
</dbReference>
<evidence type="ECO:0000313" key="3">
    <source>
        <dbReference type="EMBL" id="CFX42901.1"/>
    </source>
</evidence>
<dbReference type="RefSeq" id="WP_046496587.1">
    <property type="nucleotide sequence ID" value="NZ_CGIH01000021.1"/>
</dbReference>
<sequence length="224" mass="25190">MKIKGINKAGKIAIVAAFLILSAVLTVNWYVKYTAKPYIVDSEKLPPADAILVLGAYVFPDGTMSPMLADRIDVGYELYQMGKAPKILVSGDHGRQDYDEVNTMKAYLKNQGIPSQNIFMDHAGFSTYESIYRARDIFKVKKVIIVTQRYHLLRAVFIARELGIEAYGVSSDLHNYGSVMFNYEIREILARNKDFCLSKFLKSEPTFLGDPIPVFGDGRVTDDI</sequence>
<evidence type="ECO:0000259" key="2">
    <source>
        <dbReference type="Pfam" id="PF02698"/>
    </source>
</evidence>
<evidence type="ECO:0000256" key="1">
    <source>
        <dbReference type="SAM" id="Phobius"/>
    </source>
</evidence>
<dbReference type="AlphaFoldDB" id="A0A0E4GAB6"/>
<organism evidence="3 4">
    <name type="scientific">Syntrophomonas zehnderi OL-4</name>
    <dbReference type="NCBI Taxonomy" id="690567"/>
    <lineage>
        <taxon>Bacteria</taxon>
        <taxon>Bacillati</taxon>
        <taxon>Bacillota</taxon>
        <taxon>Clostridia</taxon>
        <taxon>Eubacteriales</taxon>
        <taxon>Syntrophomonadaceae</taxon>
        <taxon>Syntrophomonas</taxon>
    </lineage>
</organism>
<dbReference type="InterPro" id="IPR014729">
    <property type="entry name" value="Rossmann-like_a/b/a_fold"/>
</dbReference>
<evidence type="ECO:0000313" key="4">
    <source>
        <dbReference type="Proteomes" id="UP000045545"/>
    </source>
</evidence>
<dbReference type="STRING" id="690567.1187"/>